<keyword evidence="1" id="KW-1133">Transmembrane helix</keyword>
<sequence>MKVLQGTIHQGNNLIFFVYFGVHCCSASVVACAYGLIHDPTLWTARDIDACVHLRTNLHAKSCPQNQNGFLFPHEIHETFTLPNNVDVYLQAAKETKFIGPIHNMKDLVMKL</sequence>
<keyword evidence="3" id="KW-1185">Reference proteome</keyword>
<keyword evidence="2" id="KW-0378">Hydrolase</keyword>
<keyword evidence="2" id="KW-0482">Metalloprotease</keyword>
<dbReference type="Proteomes" id="UP001219518">
    <property type="component" value="Unassembled WGS sequence"/>
</dbReference>
<comment type="caution">
    <text evidence="2">The sequence shown here is derived from an EMBL/GenBank/DDBJ whole genome shotgun (WGS) entry which is preliminary data.</text>
</comment>
<keyword evidence="1" id="KW-0472">Membrane</keyword>
<reference evidence="2" key="1">
    <citation type="submission" date="2021-07" db="EMBL/GenBank/DDBJ databases">
        <authorList>
            <person name="Catto M.A."/>
            <person name="Jacobson A."/>
            <person name="Kennedy G."/>
            <person name="Labadie P."/>
            <person name="Hunt B.G."/>
            <person name="Srinivasan R."/>
        </authorList>
    </citation>
    <scope>NUCLEOTIDE SEQUENCE</scope>
    <source>
        <strain evidence="2">PL_HMW_Pooled</strain>
        <tissue evidence="2">Head</tissue>
    </source>
</reference>
<dbReference type="AlphaFoldDB" id="A0AAE1LJX1"/>
<keyword evidence="2" id="KW-0645">Protease</keyword>
<proteinExistence type="predicted"/>
<gene>
    <name evidence="2" type="ORF">KUF71_010064</name>
</gene>
<feature type="transmembrane region" description="Helical" evidence="1">
    <location>
        <begin position="14"/>
        <end position="37"/>
    </location>
</feature>
<protein>
    <submittedName>
        <fullName evidence="2">A disintegrin and metalloproteinase with thrombospondin motifs 8</fullName>
    </submittedName>
</protein>
<organism evidence="2 3">
    <name type="scientific">Frankliniella fusca</name>
    <dbReference type="NCBI Taxonomy" id="407009"/>
    <lineage>
        <taxon>Eukaryota</taxon>
        <taxon>Metazoa</taxon>
        <taxon>Ecdysozoa</taxon>
        <taxon>Arthropoda</taxon>
        <taxon>Hexapoda</taxon>
        <taxon>Insecta</taxon>
        <taxon>Pterygota</taxon>
        <taxon>Neoptera</taxon>
        <taxon>Paraneoptera</taxon>
        <taxon>Thysanoptera</taxon>
        <taxon>Terebrantia</taxon>
        <taxon>Thripoidea</taxon>
        <taxon>Thripidae</taxon>
        <taxon>Frankliniella</taxon>
    </lineage>
</organism>
<accession>A0AAE1LJX1</accession>
<keyword evidence="1" id="KW-0812">Transmembrane</keyword>
<dbReference type="PROSITE" id="PS51257">
    <property type="entry name" value="PROKAR_LIPOPROTEIN"/>
    <property type="match status" value="1"/>
</dbReference>
<dbReference type="Gene3D" id="3.90.70.120">
    <property type="match status" value="1"/>
</dbReference>
<reference evidence="2" key="2">
    <citation type="journal article" date="2023" name="BMC Genomics">
        <title>Pest status, molecular evolution, and epigenetic factors derived from the genome assembly of Frankliniella fusca, a thysanopteran phytovirus vector.</title>
        <authorList>
            <person name="Catto M.A."/>
            <person name="Labadie P.E."/>
            <person name="Jacobson A.L."/>
            <person name="Kennedy G.G."/>
            <person name="Srinivasan R."/>
            <person name="Hunt B.G."/>
        </authorList>
    </citation>
    <scope>NUCLEOTIDE SEQUENCE</scope>
    <source>
        <strain evidence="2">PL_HMW_Pooled</strain>
    </source>
</reference>
<evidence type="ECO:0000313" key="3">
    <source>
        <dbReference type="Proteomes" id="UP001219518"/>
    </source>
</evidence>
<dbReference type="GO" id="GO:0008237">
    <property type="term" value="F:metallopeptidase activity"/>
    <property type="evidence" value="ECO:0007669"/>
    <property type="project" value="UniProtKB-KW"/>
</dbReference>
<name>A0AAE1LJX1_9NEOP</name>
<evidence type="ECO:0000313" key="2">
    <source>
        <dbReference type="EMBL" id="KAK3920827.1"/>
    </source>
</evidence>
<dbReference type="EMBL" id="JAHWGI010001022">
    <property type="protein sequence ID" value="KAK3920827.1"/>
    <property type="molecule type" value="Genomic_DNA"/>
</dbReference>
<evidence type="ECO:0000256" key="1">
    <source>
        <dbReference type="SAM" id="Phobius"/>
    </source>
</evidence>